<evidence type="ECO:0000313" key="1">
    <source>
        <dbReference type="EMBL" id="JAT29147.1"/>
    </source>
</evidence>
<sequence length="194" mass="22537">MLSCYPAWSRKTLTFQQLQDLLDMWFLETEDEERMFQNMVKELAARDAIIEYNQECCEYLVQTCQDLQATHRIIDCQVFDVCCEMQPLQDVVCCLEMQTCCPLFVDCQKLNLYTMVESLFVKINNLTTQAEELSALLNTQLFIYKITSALSLDEKVLRGILVRIEQIEQAVFCITESHQLYGFVPPLPSTNICL</sequence>
<protein>
    <submittedName>
        <fullName evidence="1">Uncharacterized protein</fullName>
    </submittedName>
</protein>
<gene>
    <name evidence="1" type="ORF">g.52208</name>
</gene>
<dbReference type="EMBL" id="GEBQ01010830">
    <property type="protein sequence ID" value="JAT29147.1"/>
    <property type="molecule type" value="Transcribed_RNA"/>
</dbReference>
<reference evidence="1" key="1">
    <citation type="submission" date="2015-11" db="EMBL/GenBank/DDBJ databases">
        <title>De novo transcriptome assembly of four potential Pierce s Disease insect vectors from Arizona vineyards.</title>
        <authorList>
            <person name="Tassone E.E."/>
        </authorList>
    </citation>
    <scope>NUCLEOTIDE SEQUENCE</scope>
</reference>
<name>A0A1B6LZN4_9HEMI</name>
<dbReference type="AlphaFoldDB" id="A0A1B6LZN4"/>
<organism evidence="1">
    <name type="scientific">Graphocephala atropunctata</name>
    <dbReference type="NCBI Taxonomy" id="36148"/>
    <lineage>
        <taxon>Eukaryota</taxon>
        <taxon>Metazoa</taxon>
        <taxon>Ecdysozoa</taxon>
        <taxon>Arthropoda</taxon>
        <taxon>Hexapoda</taxon>
        <taxon>Insecta</taxon>
        <taxon>Pterygota</taxon>
        <taxon>Neoptera</taxon>
        <taxon>Paraneoptera</taxon>
        <taxon>Hemiptera</taxon>
        <taxon>Auchenorrhyncha</taxon>
        <taxon>Membracoidea</taxon>
        <taxon>Cicadellidae</taxon>
        <taxon>Cicadellinae</taxon>
        <taxon>Cicadellini</taxon>
        <taxon>Graphocephala</taxon>
    </lineage>
</organism>
<proteinExistence type="predicted"/>
<accession>A0A1B6LZN4</accession>